<evidence type="ECO:0000313" key="2">
    <source>
        <dbReference type="Proteomes" id="UP000234681"/>
    </source>
</evidence>
<dbReference type="EMBL" id="CH473962">
    <property type="protein sequence ID" value="EDL98617.1"/>
    <property type="molecule type" value="Genomic_DNA"/>
</dbReference>
<sequence>MSYAYVIYQWCMSFIPSARGRGNDYLLQMRPGFISPPGNDDFYITARNWMVQPELLSWYVNSLSPNRKLYRKYSCIFRGST</sequence>
<protein>
    <submittedName>
        <fullName evidence="1">RCG54880</fullName>
    </submittedName>
</protein>
<organism evidence="1 2">
    <name type="scientific">Rattus norvegicus</name>
    <name type="common">Rat</name>
    <dbReference type="NCBI Taxonomy" id="10116"/>
    <lineage>
        <taxon>Eukaryota</taxon>
        <taxon>Metazoa</taxon>
        <taxon>Chordata</taxon>
        <taxon>Craniata</taxon>
        <taxon>Vertebrata</taxon>
        <taxon>Euteleostomi</taxon>
        <taxon>Mammalia</taxon>
        <taxon>Eutheria</taxon>
        <taxon>Euarchontoglires</taxon>
        <taxon>Glires</taxon>
        <taxon>Rodentia</taxon>
        <taxon>Myomorpha</taxon>
        <taxon>Muroidea</taxon>
        <taxon>Muridae</taxon>
        <taxon>Murinae</taxon>
        <taxon>Rattus</taxon>
    </lineage>
</organism>
<dbReference type="Proteomes" id="UP000234681">
    <property type="component" value="Chromosome 5"/>
</dbReference>
<name>A6IIP7_RAT</name>
<reference evidence="2" key="1">
    <citation type="submission" date="2005-09" db="EMBL/GenBank/DDBJ databases">
        <authorList>
            <person name="Mural R.J."/>
            <person name="Li P.W."/>
            <person name="Adams M.D."/>
            <person name="Amanatides P.G."/>
            <person name="Baden-Tillson H."/>
            <person name="Barnstead M."/>
            <person name="Chin S.H."/>
            <person name="Dew I."/>
            <person name="Evans C.A."/>
            <person name="Ferriera S."/>
            <person name="Flanigan M."/>
            <person name="Fosler C."/>
            <person name="Glodek A."/>
            <person name="Gu Z."/>
            <person name="Holt R.A."/>
            <person name="Jennings D."/>
            <person name="Kraft C.L."/>
            <person name="Lu F."/>
            <person name="Nguyen T."/>
            <person name="Nusskern D.R."/>
            <person name="Pfannkoch C.M."/>
            <person name="Sitter C."/>
            <person name="Sutton G.G."/>
            <person name="Venter J.C."/>
            <person name="Wang Z."/>
            <person name="Woodage T."/>
            <person name="Zheng X.H."/>
            <person name="Zhong F."/>
        </authorList>
    </citation>
    <scope>NUCLEOTIDE SEQUENCE [LARGE SCALE GENOMIC DNA]</scope>
    <source>
        <strain>BN</strain>
        <strain evidence="2">Sprague-Dawley</strain>
    </source>
</reference>
<proteinExistence type="predicted"/>
<evidence type="ECO:0000313" key="1">
    <source>
        <dbReference type="EMBL" id="EDL98617.1"/>
    </source>
</evidence>
<gene>
    <name evidence="1" type="ORF">rCG_54880</name>
</gene>
<accession>A6IIP7</accession>
<dbReference type="AlphaFoldDB" id="A6IIP7"/>